<evidence type="ECO:0000313" key="2">
    <source>
        <dbReference type="Proteomes" id="UP001391051"/>
    </source>
</evidence>
<evidence type="ECO:0008006" key="3">
    <source>
        <dbReference type="Google" id="ProtNLM"/>
    </source>
</evidence>
<proteinExistence type="predicted"/>
<accession>A0ABR1QBK0</accession>
<protein>
    <recommendedName>
        <fullName evidence="3">Acetoacetate decarboxylase</fullName>
    </recommendedName>
</protein>
<dbReference type="PANTHER" id="PTHR40518:SF1">
    <property type="entry name" value="ACETOACETATE DECARBOXYLASE"/>
    <property type="match status" value="1"/>
</dbReference>
<sequence length="281" mass="31870">MEDKPIVLVPAPWKLKGTIYMISFWAQASKLPDFAYSPLEAESDFSDPAQSGEHLGGISQFQIIRYTESPVGPYDELIVCPGFFKYQTEENGQVKTKRNARITRIYVSQKYTCWNGRKNWNIPKHLARFEFNDLLDGSTTVKVYPHDTTGDLAETQASESPFFQATIQPLKWAPSFPLSLNFLKYIGIDASLVQPPLPTGDGSQQELPGTEHWCKVSPGQKARKACIAWVDMSQKSEKEVPRAGYENFWPGLGRWQLGLKMEDAEIEFGEPIYWNHSQAKL</sequence>
<dbReference type="RefSeq" id="XP_066699415.1">
    <property type="nucleotide sequence ID" value="XM_066843303.1"/>
</dbReference>
<reference evidence="1 2" key="1">
    <citation type="submission" date="2023-01" db="EMBL/GenBank/DDBJ databases">
        <title>Analysis of 21 Apiospora genomes using comparative genomics revels a genus with tremendous synthesis potential of carbohydrate active enzymes and secondary metabolites.</title>
        <authorList>
            <person name="Sorensen T."/>
        </authorList>
    </citation>
    <scope>NUCLEOTIDE SEQUENCE [LARGE SCALE GENOMIC DNA]</scope>
    <source>
        <strain evidence="1 2">CBS 24483</strain>
    </source>
</reference>
<evidence type="ECO:0000313" key="1">
    <source>
        <dbReference type="EMBL" id="KAK7951353.1"/>
    </source>
</evidence>
<dbReference type="EMBL" id="JAQQWE010000005">
    <property type="protein sequence ID" value="KAK7951353.1"/>
    <property type="molecule type" value="Genomic_DNA"/>
</dbReference>
<organism evidence="1 2">
    <name type="scientific">Apiospora aurea</name>
    <dbReference type="NCBI Taxonomy" id="335848"/>
    <lineage>
        <taxon>Eukaryota</taxon>
        <taxon>Fungi</taxon>
        <taxon>Dikarya</taxon>
        <taxon>Ascomycota</taxon>
        <taxon>Pezizomycotina</taxon>
        <taxon>Sordariomycetes</taxon>
        <taxon>Xylariomycetidae</taxon>
        <taxon>Amphisphaeriales</taxon>
        <taxon>Apiosporaceae</taxon>
        <taxon>Apiospora</taxon>
    </lineage>
</organism>
<comment type="caution">
    <text evidence="1">The sequence shown here is derived from an EMBL/GenBank/DDBJ whole genome shotgun (WGS) entry which is preliminary data.</text>
</comment>
<dbReference type="Proteomes" id="UP001391051">
    <property type="component" value="Unassembled WGS sequence"/>
</dbReference>
<dbReference type="GeneID" id="92076365"/>
<dbReference type="Gene3D" id="2.40.400.10">
    <property type="entry name" value="Acetoacetate decarboxylase-like"/>
    <property type="match status" value="1"/>
</dbReference>
<keyword evidence="2" id="KW-1185">Reference proteome</keyword>
<gene>
    <name evidence="1" type="ORF">PG986_007081</name>
</gene>
<dbReference type="InterPro" id="IPR023375">
    <property type="entry name" value="ADC_dom_sf"/>
</dbReference>
<dbReference type="PANTHER" id="PTHR40518">
    <property type="entry name" value="ACETOACETATE DECARBOXYLASE"/>
    <property type="match status" value="1"/>
</dbReference>
<name>A0ABR1QBK0_9PEZI</name>
<dbReference type="SUPFAM" id="SSF160104">
    <property type="entry name" value="Acetoacetate decarboxylase-like"/>
    <property type="match status" value="1"/>
</dbReference>